<protein>
    <recommendedName>
        <fullName evidence="1">DUF4214 domain-containing protein</fullName>
    </recommendedName>
</protein>
<evidence type="ECO:0000313" key="2">
    <source>
        <dbReference type="EMBL" id="PNF59071.1"/>
    </source>
</evidence>
<dbReference type="Pfam" id="PF13946">
    <property type="entry name" value="DUF4214"/>
    <property type="match status" value="1"/>
</dbReference>
<proteinExistence type="predicted"/>
<reference evidence="2 3" key="1">
    <citation type="submission" date="2018-01" db="EMBL/GenBank/DDBJ databases">
        <title>Denitrification phenotypes of diverse strains of Pseudomonas stutzeri.</title>
        <authorList>
            <person name="Milligan D.A."/>
            <person name="Bergaust L."/>
            <person name="Bakken L.R."/>
            <person name="Frostegard A."/>
        </authorList>
    </citation>
    <scope>NUCLEOTIDE SEQUENCE [LARGE SCALE GENOMIC DNA]</scope>
    <source>
        <strain evidence="2 3">CCUG 44592</strain>
    </source>
</reference>
<dbReference type="InterPro" id="IPR025282">
    <property type="entry name" value="DUF4214"/>
</dbReference>
<feature type="domain" description="DUF4214" evidence="1">
    <location>
        <begin position="44"/>
        <end position="103"/>
    </location>
</feature>
<dbReference type="AlphaFoldDB" id="A0A2N8RDC1"/>
<gene>
    <name evidence="2" type="ORF">CXK99_12435</name>
</gene>
<dbReference type="EMBL" id="POUM01000010">
    <property type="protein sequence ID" value="PNF59071.1"/>
    <property type="molecule type" value="Genomic_DNA"/>
</dbReference>
<dbReference type="Proteomes" id="UP000236003">
    <property type="component" value="Unassembled WGS sequence"/>
</dbReference>
<evidence type="ECO:0000259" key="1">
    <source>
        <dbReference type="Pfam" id="PF13946"/>
    </source>
</evidence>
<comment type="caution">
    <text evidence="2">The sequence shown here is derived from an EMBL/GenBank/DDBJ whole genome shotgun (WGS) entry which is preliminary data.</text>
</comment>
<dbReference type="Gene3D" id="1.10.3130.20">
    <property type="entry name" value="Phycobilisome linker domain"/>
    <property type="match status" value="1"/>
</dbReference>
<dbReference type="RefSeq" id="WP_102820764.1">
    <property type="nucleotide sequence ID" value="NZ_JAMOHR010000009.1"/>
</dbReference>
<sequence length="579" mass="58737">MATASDLQQLYVGYFGRAADQEGLNFWLEAINNGGLSLDNVHASFVQSVEYAALYDSLSNSDLVTQVYLNVLGRAVEAEGLAFWAGALDAGTITQDQLIEGLLSGLSANDALIVQNKVTVANYYTTQVGAAYGEADKAQSSDILADVDGTLASVGTALTAVGAIVPGGVPSALATALAQLEAAQNAQQAYATALQDDADASDDVGQVEALYGAAGTKLATDTLAFNAVSKVDIVSSDSAAVIAQKINEATTAAQADVTKAQNTLNTTVGPALVNSYNAALAKFVAADQAATVAAANQAGALATFDALDNSAVDLSTLNAAGEITGLFKVTNGTLGIEAAYANDPGTTAAELQAANALLAVVQARVAADKVEADAQKALQAQAALVDAKDDTMTAADIDSDGVITGGLLKALADAKATQTSLADAVKDLAETNAIIAEWAALKEAVSDASDAIGDLQYTIDFVADGETVGFNGTNDVFIFTETTFGKTANIALDGDDVLFIGTGYSLGVDDATKGGLQGGNNALLEVFFVQNGGVVEAHIETVEFGSNAATQQTNVITLTGVTSLDGVTFDANTGFISLA</sequence>
<accession>A0A2N8RDC1</accession>
<organism evidence="2 3">
    <name type="scientific">Stutzerimonas stutzeri</name>
    <name type="common">Pseudomonas stutzeri</name>
    <dbReference type="NCBI Taxonomy" id="316"/>
    <lineage>
        <taxon>Bacteria</taxon>
        <taxon>Pseudomonadati</taxon>
        <taxon>Pseudomonadota</taxon>
        <taxon>Gammaproteobacteria</taxon>
        <taxon>Pseudomonadales</taxon>
        <taxon>Pseudomonadaceae</taxon>
        <taxon>Stutzerimonas</taxon>
    </lineage>
</organism>
<evidence type="ECO:0000313" key="3">
    <source>
        <dbReference type="Proteomes" id="UP000236003"/>
    </source>
</evidence>
<name>A0A2N8RDC1_STUST</name>
<dbReference type="InterPro" id="IPR038255">
    <property type="entry name" value="PBS_linker_sf"/>
</dbReference>